<dbReference type="InterPro" id="IPR045155">
    <property type="entry name" value="Beta-lactam_cat"/>
</dbReference>
<organism evidence="5 6">
    <name type="scientific">Sphingomonas adhaesiva</name>
    <dbReference type="NCBI Taxonomy" id="28212"/>
    <lineage>
        <taxon>Bacteria</taxon>
        <taxon>Pseudomonadati</taxon>
        <taxon>Pseudomonadota</taxon>
        <taxon>Alphaproteobacteria</taxon>
        <taxon>Sphingomonadales</taxon>
        <taxon>Sphingomonadaceae</taxon>
        <taxon>Sphingomonas</taxon>
    </lineage>
</organism>
<evidence type="ECO:0000256" key="1">
    <source>
        <dbReference type="ARBA" id="ARBA00001526"/>
    </source>
</evidence>
<gene>
    <name evidence="5" type="ORF">COA07_03580</name>
</gene>
<name>A0A2A4IAQ1_9SPHN</name>
<dbReference type="EC" id="3.5.2.6" evidence="3"/>
<evidence type="ECO:0000313" key="6">
    <source>
        <dbReference type="Proteomes" id="UP000218323"/>
    </source>
</evidence>
<comment type="similarity">
    <text evidence="2">Belongs to the class-A beta-lactamase family.</text>
</comment>
<evidence type="ECO:0000313" key="5">
    <source>
        <dbReference type="EMBL" id="PCG16037.1"/>
    </source>
</evidence>
<dbReference type="GO" id="GO:0030655">
    <property type="term" value="P:beta-lactam antibiotic catabolic process"/>
    <property type="evidence" value="ECO:0007669"/>
    <property type="project" value="InterPro"/>
</dbReference>
<dbReference type="GO" id="GO:0046677">
    <property type="term" value="P:response to antibiotic"/>
    <property type="evidence" value="ECO:0007669"/>
    <property type="project" value="InterPro"/>
</dbReference>
<dbReference type="AlphaFoldDB" id="A0A2A4IAQ1"/>
<dbReference type="InterPro" id="IPR012338">
    <property type="entry name" value="Beta-lactam/transpept-like"/>
</dbReference>
<accession>A0A2A4IAQ1</accession>
<comment type="caution">
    <text evidence="5">The sequence shown here is derived from an EMBL/GenBank/DDBJ whole genome shotgun (WGS) entry which is preliminary data.</text>
</comment>
<protein>
    <recommendedName>
        <fullName evidence="3">beta-lactamase</fullName>
        <ecNumber evidence="3">3.5.2.6</ecNumber>
    </recommendedName>
</protein>
<reference evidence="5 6" key="1">
    <citation type="submission" date="2017-09" db="EMBL/GenBank/DDBJ databases">
        <title>Sphingomonas adhaesiva DSM 7418, whole genome shotgun sequence.</title>
        <authorList>
            <person name="Feng G."/>
            <person name="Zhu H."/>
        </authorList>
    </citation>
    <scope>NUCLEOTIDE SEQUENCE [LARGE SCALE GENOMIC DNA]</scope>
    <source>
        <strain evidence="5 6">DSM 7418</strain>
    </source>
</reference>
<dbReference type="Gene3D" id="3.40.710.10">
    <property type="entry name" value="DD-peptidase/beta-lactamase superfamily"/>
    <property type="match status" value="1"/>
</dbReference>
<dbReference type="EMBL" id="NWVC01000001">
    <property type="protein sequence ID" value="PCG16037.1"/>
    <property type="molecule type" value="Genomic_DNA"/>
</dbReference>
<keyword evidence="6" id="KW-1185">Reference proteome</keyword>
<evidence type="ECO:0000256" key="2">
    <source>
        <dbReference type="ARBA" id="ARBA00009009"/>
    </source>
</evidence>
<feature type="domain" description="Beta-lactamase class A catalytic" evidence="4">
    <location>
        <begin position="42"/>
        <end position="260"/>
    </location>
</feature>
<evidence type="ECO:0000256" key="3">
    <source>
        <dbReference type="ARBA" id="ARBA00012865"/>
    </source>
</evidence>
<dbReference type="InterPro" id="IPR000871">
    <property type="entry name" value="Beta-lactam_class-A"/>
</dbReference>
<comment type="catalytic activity">
    <reaction evidence="1">
        <text>a beta-lactam + H2O = a substituted beta-amino acid</text>
        <dbReference type="Rhea" id="RHEA:20401"/>
        <dbReference type="ChEBI" id="CHEBI:15377"/>
        <dbReference type="ChEBI" id="CHEBI:35627"/>
        <dbReference type="ChEBI" id="CHEBI:140347"/>
        <dbReference type="EC" id="3.5.2.6"/>
    </reaction>
</comment>
<dbReference type="SUPFAM" id="SSF56601">
    <property type="entry name" value="beta-lactamase/transpeptidase-like"/>
    <property type="match status" value="1"/>
</dbReference>
<evidence type="ECO:0000259" key="4">
    <source>
        <dbReference type="Pfam" id="PF13354"/>
    </source>
</evidence>
<dbReference type="PANTHER" id="PTHR35333">
    <property type="entry name" value="BETA-LACTAMASE"/>
    <property type="match status" value="1"/>
</dbReference>
<dbReference type="PANTHER" id="PTHR35333:SF3">
    <property type="entry name" value="BETA-LACTAMASE-TYPE TRANSPEPTIDASE FOLD CONTAINING PROTEIN"/>
    <property type="match status" value="1"/>
</dbReference>
<dbReference type="NCBIfam" id="NF033103">
    <property type="entry name" value="bla_class_A"/>
    <property type="match status" value="1"/>
</dbReference>
<dbReference type="PRINTS" id="PR00118">
    <property type="entry name" value="BLACTAMASEA"/>
</dbReference>
<sequence length="286" mass="30778">MDRTRRIVTLAIPTLACWPAVARADERDPIAAYERATGGRIGVYARNVRTGKTLSWRADERFIMCSSYKASLAAFVLARVDRGEERLDALVAYSARDTVDMWGPVAKENLARGAMSVEAMCKAAVEISDGVCANMLMARSGGPAALTAFLRSIGDATTRVDHYEPALDRVPSGGPDDSTTPAAMAATLEKVVLGDVLSDRSSALLTRWLVGNQTNPRLRGGLPKDWRIGNKTGHSGRDMAGDIAVAWPTPDTPIVIAVYTRGGTPREKQFDRAFAGIGRMIASRLA</sequence>
<dbReference type="RefSeq" id="WP_066710807.1">
    <property type="nucleotide sequence ID" value="NZ_JBHIWA010000052.1"/>
</dbReference>
<dbReference type="Proteomes" id="UP000218323">
    <property type="component" value="Unassembled WGS sequence"/>
</dbReference>
<proteinExistence type="inferred from homology"/>
<dbReference type="Pfam" id="PF13354">
    <property type="entry name" value="Beta-lactamase2"/>
    <property type="match status" value="1"/>
</dbReference>
<dbReference type="GO" id="GO:0008800">
    <property type="term" value="F:beta-lactamase activity"/>
    <property type="evidence" value="ECO:0007669"/>
    <property type="project" value="UniProtKB-EC"/>
</dbReference>